<evidence type="ECO:0000313" key="4">
    <source>
        <dbReference type="EMBL" id="EJK75902.1"/>
    </source>
</evidence>
<name>K0TQE4_THAOC</name>
<evidence type="ECO:0000259" key="3">
    <source>
        <dbReference type="PROSITE" id="PS50984"/>
    </source>
</evidence>
<dbReference type="EMBL" id="AGNL01002660">
    <property type="protein sequence ID" value="EJK75902.1"/>
    <property type="molecule type" value="Genomic_DNA"/>
</dbReference>
<protein>
    <recommendedName>
        <fullName evidence="3">TRUD domain-containing protein</fullName>
    </recommendedName>
</protein>
<evidence type="ECO:0000256" key="1">
    <source>
        <dbReference type="ARBA" id="ARBA00007953"/>
    </source>
</evidence>
<sequence length="169" mass="18786">MPHGMRCFYIHAYQSLVWNRAASQRIKLGLTNPVKGDLYKASDGEVRLVDDPNEVEMRMIVLPLPGYNVIYPTNSVGDAYKEILGADGITSLTYRGSAPAEATEKGSYRHLIAEPRNLEVESVAGLEVEEDPVVETIRLSFELGSGCYATMLMRELMMTTMSREHNVGT</sequence>
<dbReference type="InterPro" id="IPR001656">
    <property type="entry name" value="PsdUridine_synth_TruD"/>
</dbReference>
<keyword evidence="5" id="KW-1185">Reference proteome</keyword>
<dbReference type="Proteomes" id="UP000266841">
    <property type="component" value="Unassembled WGS sequence"/>
</dbReference>
<evidence type="ECO:0000313" key="5">
    <source>
        <dbReference type="Proteomes" id="UP000266841"/>
    </source>
</evidence>
<evidence type="ECO:0000256" key="2">
    <source>
        <dbReference type="ARBA" id="ARBA00023235"/>
    </source>
</evidence>
<dbReference type="InterPro" id="IPR011760">
    <property type="entry name" value="PsdUridine_synth_TruD_insert"/>
</dbReference>
<accession>K0TQE4</accession>
<dbReference type="PANTHER" id="PTHR13326:SF21">
    <property type="entry name" value="PSEUDOURIDYLATE SYNTHASE PUS7L"/>
    <property type="match status" value="1"/>
</dbReference>
<dbReference type="Pfam" id="PF01142">
    <property type="entry name" value="TruD"/>
    <property type="match status" value="1"/>
</dbReference>
<organism evidence="4 5">
    <name type="scientific">Thalassiosira oceanica</name>
    <name type="common">Marine diatom</name>
    <dbReference type="NCBI Taxonomy" id="159749"/>
    <lineage>
        <taxon>Eukaryota</taxon>
        <taxon>Sar</taxon>
        <taxon>Stramenopiles</taxon>
        <taxon>Ochrophyta</taxon>
        <taxon>Bacillariophyta</taxon>
        <taxon>Coscinodiscophyceae</taxon>
        <taxon>Thalassiosirophycidae</taxon>
        <taxon>Thalassiosirales</taxon>
        <taxon>Thalassiosiraceae</taxon>
        <taxon>Thalassiosira</taxon>
    </lineage>
</organism>
<dbReference type="GO" id="GO:0009982">
    <property type="term" value="F:pseudouridine synthase activity"/>
    <property type="evidence" value="ECO:0007669"/>
    <property type="project" value="InterPro"/>
</dbReference>
<comment type="caution">
    <text evidence="4">The sequence shown here is derived from an EMBL/GenBank/DDBJ whole genome shotgun (WGS) entry which is preliminary data.</text>
</comment>
<feature type="domain" description="TRUD" evidence="3">
    <location>
        <begin position="1"/>
        <end position="114"/>
    </location>
</feature>
<dbReference type="GO" id="GO:0005634">
    <property type="term" value="C:nucleus"/>
    <property type="evidence" value="ECO:0007669"/>
    <property type="project" value="TreeGrafter"/>
</dbReference>
<dbReference type="GO" id="GO:0003723">
    <property type="term" value="F:RNA binding"/>
    <property type="evidence" value="ECO:0007669"/>
    <property type="project" value="InterPro"/>
</dbReference>
<proteinExistence type="inferred from homology"/>
<dbReference type="InterPro" id="IPR020103">
    <property type="entry name" value="PsdUridine_synth_cat_dom_sf"/>
</dbReference>
<keyword evidence="2" id="KW-0413">Isomerase</keyword>
<dbReference type="OrthoDB" id="447290at2759"/>
<comment type="similarity">
    <text evidence="1">Belongs to the pseudouridine synthase TruD family.</text>
</comment>
<dbReference type="Gene3D" id="3.30.2350.20">
    <property type="entry name" value="TruD, catalytic domain"/>
    <property type="match status" value="1"/>
</dbReference>
<dbReference type="PANTHER" id="PTHR13326">
    <property type="entry name" value="TRNA PSEUDOURIDINE SYNTHASE D"/>
    <property type="match status" value="1"/>
</dbReference>
<dbReference type="AlphaFoldDB" id="K0TQE4"/>
<dbReference type="GO" id="GO:0001522">
    <property type="term" value="P:pseudouridine synthesis"/>
    <property type="evidence" value="ECO:0007669"/>
    <property type="project" value="InterPro"/>
</dbReference>
<dbReference type="eggNOG" id="KOG2339">
    <property type="taxonomic scope" value="Eukaryota"/>
</dbReference>
<reference evidence="4 5" key="1">
    <citation type="journal article" date="2012" name="Genome Biol.">
        <title>Genome and low-iron response of an oceanic diatom adapted to chronic iron limitation.</title>
        <authorList>
            <person name="Lommer M."/>
            <person name="Specht M."/>
            <person name="Roy A.S."/>
            <person name="Kraemer L."/>
            <person name="Andreson R."/>
            <person name="Gutowska M.A."/>
            <person name="Wolf J."/>
            <person name="Bergner S.V."/>
            <person name="Schilhabel M.B."/>
            <person name="Klostermeier U.C."/>
            <person name="Beiko R.G."/>
            <person name="Rosenstiel P."/>
            <person name="Hippler M."/>
            <person name="Laroche J."/>
        </authorList>
    </citation>
    <scope>NUCLEOTIDE SEQUENCE [LARGE SCALE GENOMIC DNA]</scope>
    <source>
        <strain evidence="4 5">CCMP1005</strain>
    </source>
</reference>
<dbReference type="PROSITE" id="PS50984">
    <property type="entry name" value="TRUD"/>
    <property type="match status" value="1"/>
</dbReference>
<gene>
    <name evidence="4" type="ORF">THAOC_02361</name>
</gene>
<dbReference type="SUPFAM" id="SSF55120">
    <property type="entry name" value="Pseudouridine synthase"/>
    <property type="match status" value="1"/>
</dbReference>
<dbReference type="InterPro" id="IPR042214">
    <property type="entry name" value="TruD_catalytic"/>
</dbReference>